<keyword evidence="2" id="KW-1185">Reference proteome</keyword>
<organism evidence="1 2">
    <name type="scientific">Citrus sinensis</name>
    <name type="common">Sweet orange</name>
    <name type="synonym">Citrus aurantium var. sinensis</name>
    <dbReference type="NCBI Taxonomy" id="2711"/>
    <lineage>
        <taxon>Eukaryota</taxon>
        <taxon>Viridiplantae</taxon>
        <taxon>Streptophyta</taxon>
        <taxon>Embryophyta</taxon>
        <taxon>Tracheophyta</taxon>
        <taxon>Spermatophyta</taxon>
        <taxon>Magnoliopsida</taxon>
        <taxon>eudicotyledons</taxon>
        <taxon>Gunneridae</taxon>
        <taxon>Pentapetalae</taxon>
        <taxon>rosids</taxon>
        <taxon>malvids</taxon>
        <taxon>Sapindales</taxon>
        <taxon>Rutaceae</taxon>
        <taxon>Aurantioideae</taxon>
        <taxon>Citrus</taxon>
    </lineage>
</organism>
<accession>A0ACB8P6Y4</accession>
<reference evidence="2" key="1">
    <citation type="journal article" date="2023" name="Hortic. Res.">
        <title>A chromosome-level phased genome enabling allele-level studies in sweet orange: a case study on citrus Huanglongbing tolerance.</title>
        <authorList>
            <person name="Wu B."/>
            <person name="Yu Q."/>
            <person name="Deng Z."/>
            <person name="Duan Y."/>
            <person name="Luo F."/>
            <person name="Gmitter F. Jr."/>
        </authorList>
    </citation>
    <scope>NUCLEOTIDE SEQUENCE [LARGE SCALE GENOMIC DNA]</scope>
    <source>
        <strain evidence="2">cv. Valencia</strain>
    </source>
</reference>
<name>A0ACB8P6Y4_CITSI</name>
<dbReference type="Proteomes" id="UP000829398">
    <property type="component" value="Chromosome 1"/>
</dbReference>
<gene>
    <name evidence="1" type="ORF">KPL71_002495</name>
</gene>
<evidence type="ECO:0000313" key="2">
    <source>
        <dbReference type="Proteomes" id="UP000829398"/>
    </source>
</evidence>
<proteinExistence type="predicted"/>
<sequence length="288" mass="32665">MWRAAKNLLPTANNLWKKKVVPSPICQRCFCKSEDPCHALMDCKAARKTWKLTTFYDDLALSRGKEDLAQFIAVCWAIWHERNLSVLEGNQNSPQITAARATTIVESYRRIKQPKNPAMLTQRQSENKNWKPPRKNWFKVNVDAAVKISDLQAGLGVVIRDSSGKIVSVAVQRIYFRGNVACMEAEAVLFGIQAAHQAKCMPFIIESDSLEVVDLSKNRKRSLAEISWTIKEIQSSLKNHSQSSIQFIPRLCNSIAHSTAKVALEYEHPVLWLDDFPARILLTLSKFL</sequence>
<dbReference type="EMBL" id="CM039170">
    <property type="protein sequence ID" value="KAH9805678.1"/>
    <property type="molecule type" value="Genomic_DNA"/>
</dbReference>
<comment type="caution">
    <text evidence="1">The sequence shown here is derived from an EMBL/GenBank/DDBJ whole genome shotgun (WGS) entry which is preliminary data.</text>
</comment>
<protein>
    <submittedName>
        <fullName evidence="1">Rnase h domain-containing protein</fullName>
    </submittedName>
</protein>
<evidence type="ECO:0000313" key="1">
    <source>
        <dbReference type="EMBL" id="KAH9805678.1"/>
    </source>
</evidence>